<reference evidence="2" key="1">
    <citation type="submission" date="2021-01" db="EMBL/GenBank/DDBJ databases">
        <authorList>
            <person name="Corre E."/>
            <person name="Pelletier E."/>
            <person name="Niang G."/>
            <person name="Scheremetjew M."/>
            <person name="Finn R."/>
            <person name="Kale V."/>
            <person name="Holt S."/>
            <person name="Cochrane G."/>
            <person name="Meng A."/>
            <person name="Brown T."/>
            <person name="Cohen L."/>
        </authorList>
    </citation>
    <scope>NUCLEOTIDE SEQUENCE</scope>
    <source>
        <strain evidence="2">CCAP 1951/1</strain>
    </source>
</reference>
<accession>A0A7S1PVY2</accession>
<name>A0A7S1PVY2_NEODS</name>
<protein>
    <submittedName>
        <fullName evidence="2">Uncharacterized protein</fullName>
    </submittedName>
</protein>
<dbReference type="Pfam" id="PF15305">
    <property type="entry name" value="IFT43"/>
    <property type="match status" value="1"/>
</dbReference>
<feature type="compositionally biased region" description="Acidic residues" evidence="1">
    <location>
        <begin position="179"/>
        <end position="188"/>
    </location>
</feature>
<organism evidence="2">
    <name type="scientific">Neobodo designis</name>
    <name type="common">Flagellated protozoan</name>
    <name type="synonym">Bodo designis</name>
    <dbReference type="NCBI Taxonomy" id="312471"/>
    <lineage>
        <taxon>Eukaryota</taxon>
        <taxon>Discoba</taxon>
        <taxon>Euglenozoa</taxon>
        <taxon>Kinetoplastea</taxon>
        <taxon>Metakinetoplastina</taxon>
        <taxon>Neobodonida</taxon>
        <taxon>Neobodo</taxon>
    </lineage>
</organism>
<proteinExistence type="predicted"/>
<gene>
    <name evidence="2" type="ORF">NDES1114_LOCUS9265</name>
</gene>
<feature type="compositionally biased region" description="Low complexity" evidence="1">
    <location>
        <begin position="208"/>
        <end position="230"/>
    </location>
</feature>
<dbReference type="GO" id="GO:0030991">
    <property type="term" value="C:intraciliary transport particle A"/>
    <property type="evidence" value="ECO:0007669"/>
    <property type="project" value="InterPro"/>
</dbReference>
<sequence>MPEKTKPADQPASPSKRDAAKPTHGRRAADGDDEPALGGDMESPKKAFNETSADAGGVEDVQTIGRDDATGPAAPDQIAMTEEAVEELQQEVAPAPVDYHTTMPKIADLEAAGPGGAKWAPAMQAQNAAGSSGEEGGDIDLTVLTGVLCAELDDEDEPWVPEVMLVQLTSELIDAQTADVEDVEEDGVQLDASAGDPGNRATSTAVVGGTSTNPTTSTGSAGPSPTSSQPNISAAGRRRGNY</sequence>
<dbReference type="InterPro" id="IPR029302">
    <property type="entry name" value="IFT43"/>
</dbReference>
<dbReference type="AlphaFoldDB" id="A0A7S1PVY2"/>
<feature type="region of interest" description="Disordered" evidence="1">
    <location>
        <begin position="1"/>
        <end position="77"/>
    </location>
</feature>
<dbReference type="EMBL" id="HBGF01014147">
    <property type="protein sequence ID" value="CAD9105027.1"/>
    <property type="molecule type" value="Transcribed_RNA"/>
</dbReference>
<feature type="region of interest" description="Disordered" evidence="1">
    <location>
        <begin position="177"/>
        <end position="242"/>
    </location>
</feature>
<evidence type="ECO:0000313" key="2">
    <source>
        <dbReference type="EMBL" id="CAD9105027.1"/>
    </source>
</evidence>
<evidence type="ECO:0000256" key="1">
    <source>
        <dbReference type="SAM" id="MobiDB-lite"/>
    </source>
</evidence>